<dbReference type="PANTHER" id="PTHR32322">
    <property type="entry name" value="INNER MEMBRANE TRANSPORTER"/>
    <property type="match status" value="1"/>
</dbReference>
<dbReference type="KEGG" id="naf:GQ61_01290"/>
<feature type="transmembrane region" description="Helical" evidence="5">
    <location>
        <begin position="210"/>
        <end position="229"/>
    </location>
</feature>
<dbReference type="InterPro" id="IPR000620">
    <property type="entry name" value="EamA_dom"/>
</dbReference>
<reference evidence="7 8" key="1">
    <citation type="submission" date="2014-06" db="EMBL/GenBank/DDBJ databases">
        <title>The genome of the endonuclear symbiont Nucleicultrix amoebiphila.</title>
        <authorList>
            <person name="Schulz F."/>
            <person name="Horn M."/>
        </authorList>
    </citation>
    <scope>NUCLEOTIDE SEQUENCE [LARGE SCALE GENOMIC DNA]</scope>
    <source>
        <strain evidence="7 8">FS5</strain>
    </source>
</reference>
<dbReference type="AlphaFoldDB" id="A0A1W6N2W5"/>
<dbReference type="Proteomes" id="UP000237351">
    <property type="component" value="Chromosome"/>
</dbReference>
<comment type="subcellular location">
    <subcellularLocation>
        <location evidence="1">Membrane</location>
        <topology evidence="1">Multi-pass membrane protein</topology>
    </subcellularLocation>
</comment>
<dbReference type="SUPFAM" id="SSF103481">
    <property type="entry name" value="Multidrug resistance efflux transporter EmrE"/>
    <property type="match status" value="2"/>
</dbReference>
<feature type="transmembrane region" description="Helical" evidence="5">
    <location>
        <begin position="33"/>
        <end position="52"/>
    </location>
</feature>
<evidence type="ECO:0000256" key="3">
    <source>
        <dbReference type="ARBA" id="ARBA00022989"/>
    </source>
</evidence>
<dbReference type="OrthoDB" id="7158585at2"/>
<evidence type="ECO:0000256" key="5">
    <source>
        <dbReference type="SAM" id="Phobius"/>
    </source>
</evidence>
<keyword evidence="8" id="KW-1185">Reference proteome</keyword>
<feature type="transmembrane region" description="Helical" evidence="5">
    <location>
        <begin position="90"/>
        <end position="108"/>
    </location>
</feature>
<protein>
    <recommendedName>
        <fullName evidence="6">EamA domain-containing protein</fullName>
    </recommendedName>
</protein>
<evidence type="ECO:0000256" key="4">
    <source>
        <dbReference type="ARBA" id="ARBA00023136"/>
    </source>
</evidence>
<evidence type="ECO:0000256" key="2">
    <source>
        <dbReference type="ARBA" id="ARBA00022692"/>
    </source>
</evidence>
<dbReference type="STRING" id="1414854.GQ61_01290"/>
<organism evidence="7 8">
    <name type="scientific">Candidatus Nucleicultrix amoebiphila FS5</name>
    <dbReference type="NCBI Taxonomy" id="1414854"/>
    <lineage>
        <taxon>Bacteria</taxon>
        <taxon>Pseudomonadati</taxon>
        <taxon>Pseudomonadota</taxon>
        <taxon>Alphaproteobacteria</taxon>
        <taxon>Holosporales</taxon>
        <taxon>Candidatus Nucleicultricaceae</taxon>
        <taxon>Candidatus Nucleicultrix</taxon>
    </lineage>
</organism>
<proteinExistence type="predicted"/>
<keyword evidence="2 5" id="KW-0812">Transmembrane</keyword>
<feature type="transmembrane region" description="Helical" evidence="5">
    <location>
        <begin position="263"/>
        <end position="281"/>
    </location>
</feature>
<dbReference type="GO" id="GO:0016020">
    <property type="term" value="C:membrane"/>
    <property type="evidence" value="ECO:0007669"/>
    <property type="project" value="UniProtKB-SubCell"/>
</dbReference>
<evidence type="ECO:0000313" key="7">
    <source>
        <dbReference type="EMBL" id="ARN84197.1"/>
    </source>
</evidence>
<dbReference type="Pfam" id="PF00892">
    <property type="entry name" value="EamA"/>
    <property type="match status" value="2"/>
</dbReference>
<feature type="transmembrane region" description="Helical" evidence="5">
    <location>
        <begin position="115"/>
        <end position="131"/>
    </location>
</feature>
<feature type="transmembrane region" description="Helical" evidence="5">
    <location>
        <begin position="7"/>
        <end position="27"/>
    </location>
</feature>
<dbReference type="InterPro" id="IPR037185">
    <property type="entry name" value="EmrE-like"/>
</dbReference>
<accession>A0A1W6N2W5</accession>
<feature type="transmembrane region" description="Helical" evidence="5">
    <location>
        <begin position="137"/>
        <end position="159"/>
    </location>
</feature>
<dbReference type="RefSeq" id="WP_085783562.1">
    <property type="nucleotide sequence ID" value="NZ_CP008743.1"/>
</dbReference>
<feature type="transmembrane region" description="Helical" evidence="5">
    <location>
        <begin position="64"/>
        <end position="84"/>
    </location>
</feature>
<evidence type="ECO:0000256" key="1">
    <source>
        <dbReference type="ARBA" id="ARBA00004141"/>
    </source>
</evidence>
<name>A0A1W6N2W5_9PROT</name>
<dbReference type="EMBL" id="CP008743">
    <property type="protein sequence ID" value="ARN84197.1"/>
    <property type="molecule type" value="Genomic_DNA"/>
</dbReference>
<dbReference type="InterPro" id="IPR050638">
    <property type="entry name" value="AA-Vitamin_Transporters"/>
</dbReference>
<feature type="domain" description="EamA" evidence="6">
    <location>
        <begin position="142"/>
        <end position="278"/>
    </location>
</feature>
<feature type="domain" description="EamA" evidence="6">
    <location>
        <begin position="6"/>
        <end position="130"/>
    </location>
</feature>
<feature type="transmembrane region" description="Helical" evidence="5">
    <location>
        <begin position="241"/>
        <end position="257"/>
    </location>
</feature>
<evidence type="ECO:0000259" key="6">
    <source>
        <dbReference type="Pfam" id="PF00892"/>
    </source>
</evidence>
<keyword evidence="3 5" id="KW-1133">Transmembrane helix</keyword>
<gene>
    <name evidence="7" type="ORF">GQ61_01290</name>
</gene>
<keyword evidence="4 5" id="KW-0472">Membrane</keyword>
<feature type="transmembrane region" description="Helical" evidence="5">
    <location>
        <begin position="171"/>
        <end position="190"/>
    </location>
</feature>
<sequence length="300" mass="33604">MAFTHILMALAVCFLWGCNFIAIKYSYESFPPFASLTIRFILTLIPLIFFVPRPKCSWGLLFKISLFQWIGQFGMSYSAIYLGLTPGLTALLLQSHIIFTLLISIFFYQYKPQMIELLGICIAVLGFSLIGSQIDGAIFIGGFLCVLFAGLSIACSTMILRGQRNLNMFQIIIWSCIFPILPMYGLSWFFEGPQAVFEGFSKLTVNAGISLLYTAYFSTIVATPLWGILLKNYEPAKITPFMLLIPVFAMISSYFAFGETLTTTSILASALTIIGLFVNQLSRRLTNRFITAKESRIEKA</sequence>
<evidence type="ECO:0000313" key="8">
    <source>
        <dbReference type="Proteomes" id="UP000237351"/>
    </source>
</evidence>
<dbReference type="PANTHER" id="PTHR32322:SF9">
    <property type="entry name" value="AMINO-ACID METABOLITE EFFLUX PUMP-RELATED"/>
    <property type="match status" value="1"/>
</dbReference>